<evidence type="ECO:0000313" key="1">
    <source>
        <dbReference type="EMBL" id="GBF78977.1"/>
    </source>
</evidence>
<name>A0A401ICH0_APHSA</name>
<dbReference type="OrthoDB" id="463191at2"/>
<dbReference type="PANTHER" id="PTHR35690:SF1">
    <property type="entry name" value="OS01G0363500 PROTEIN"/>
    <property type="match status" value="1"/>
</dbReference>
<organism evidence="1 2">
    <name type="scientific">Aphanothece sacrum FPU1</name>
    <dbReference type="NCBI Taxonomy" id="1920663"/>
    <lineage>
        <taxon>Bacteria</taxon>
        <taxon>Bacillati</taxon>
        <taxon>Cyanobacteriota</taxon>
        <taxon>Cyanophyceae</taxon>
        <taxon>Oscillatoriophycideae</taxon>
        <taxon>Chroococcales</taxon>
        <taxon>Aphanothecaceae</taxon>
        <taxon>Aphanothece</taxon>
    </lineage>
</organism>
<dbReference type="EMBL" id="BDQK01000001">
    <property type="protein sequence ID" value="GBF78977.1"/>
    <property type="molecule type" value="Genomic_DNA"/>
</dbReference>
<evidence type="ECO:0008006" key="3">
    <source>
        <dbReference type="Google" id="ProtNLM"/>
    </source>
</evidence>
<comment type="caution">
    <text evidence="1">The sequence shown here is derived from an EMBL/GenBank/DDBJ whole genome shotgun (WGS) entry which is preliminary data.</text>
</comment>
<protein>
    <recommendedName>
        <fullName evidence="3">Plastid lipid-associated protein/fibrillin conserved domain-containing protein</fullName>
    </recommendedName>
</protein>
<gene>
    <name evidence="1" type="ORF">AsFPU1_0369</name>
</gene>
<sequence>MIQLLSFLQQAVNFGVHHATEQPPSETLTKALLDAEKTAKKVKPHYTPEQLQGTWRLCFITGTKKAQKQAEIVLKSGRYLPSWAKIELTYQTKNESIFPELDTLTNSIECGGFHLILAGPAKFINIKNILAFDFTKLTLKFGGMTLYNGNIPSGKQRENKFYHSSLSQQAFFSYFLIEDNLIAARGKGGGLALWGR</sequence>
<reference evidence="2" key="1">
    <citation type="submission" date="2017-05" db="EMBL/GenBank/DDBJ databases">
        <title>Physiological properties and genetic analysis related to exopolysaccharide production of fresh-water unicellular cyanobacterium Aphanothece sacrum, Suizenji Nori, that has been cultured as a food source in Japan.</title>
        <authorList>
            <person name="Kanesaki Y."/>
            <person name="Yoshikawa S."/>
            <person name="Ohki K."/>
        </authorList>
    </citation>
    <scope>NUCLEOTIDE SEQUENCE [LARGE SCALE GENOMIC DNA]</scope>
    <source>
        <strain evidence="2">FPU1</strain>
    </source>
</reference>
<dbReference type="PANTHER" id="PTHR35690">
    <property type="entry name" value="OS01G0363500 PROTEIN"/>
    <property type="match status" value="1"/>
</dbReference>
<dbReference type="AlphaFoldDB" id="A0A401ICH0"/>
<accession>A0A401ICH0</accession>
<dbReference type="Proteomes" id="UP000287247">
    <property type="component" value="Unassembled WGS sequence"/>
</dbReference>
<evidence type="ECO:0000313" key="2">
    <source>
        <dbReference type="Proteomes" id="UP000287247"/>
    </source>
</evidence>
<proteinExistence type="predicted"/>
<keyword evidence="2" id="KW-1185">Reference proteome</keyword>